<feature type="compositionally biased region" description="Acidic residues" evidence="6">
    <location>
        <begin position="690"/>
        <end position="705"/>
    </location>
</feature>
<dbReference type="InterPro" id="IPR001841">
    <property type="entry name" value="Znf_RING"/>
</dbReference>
<dbReference type="EMBL" id="JAENGZ010000460">
    <property type="protein sequence ID" value="KAG6958917.1"/>
    <property type="molecule type" value="Genomic_DNA"/>
</dbReference>
<evidence type="ECO:0000259" key="7">
    <source>
        <dbReference type="PROSITE" id="PS50089"/>
    </source>
</evidence>
<dbReference type="PROSITE" id="PS50089">
    <property type="entry name" value="ZF_RING_2"/>
    <property type="match status" value="1"/>
</dbReference>
<feature type="domain" description="RING-type" evidence="7">
    <location>
        <begin position="309"/>
        <end position="361"/>
    </location>
</feature>
<dbReference type="PROSITE" id="PS50195">
    <property type="entry name" value="PX"/>
    <property type="match status" value="1"/>
</dbReference>
<evidence type="ECO:0000256" key="4">
    <source>
        <dbReference type="PROSITE-ProRule" id="PRU00175"/>
    </source>
</evidence>
<keyword evidence="2 4" id="KW-0863">Zinc-finger</keyword>
<dbReference type="SMART" id="SM00184">
    <property type="entry name" value="RING"/>
    <property type="match status" value="1"/>
</dbReference>
<dbReference type="Proteomes" id="UP000688947">
    <property type="component" value="Unassembled WGS sequence"/>
</dbReference>
<dbReference type="GO" id="GO:0034498">
    <property type="term" value="P:early endosome to Golgi transport"/>
    <property type="evidence" value="ECO:0007669"/>
    <property type="project" value="TreeGrafter"/>
</dbReference>
<evidence type="ECO:0000259" key="8">
    <source>
        <dbReference type="PROSITE" id="PS50195"/>
    </source>
</evidence>
<evidence type="ECO:0000256" key="3">
    <source>
        <dbReference type="ARBA" id="ARBA00022833"/>
    </source>
</evidence>
<dbReference type="Pfam" id="PF13445">
    <property type="entry name" value="zf-RING_UBOX"/>
    <property type="match status" value="1"/>
</dbReference>
<dbReference type="Pfam" id="PF00787">
    <property type="entry name" value="PX"/>
    <property type="match status" value="1"/>
</dbReference>
<dbReference type="GO" id="GO:0005829">
    <property type="term" value="C:cytosol"/>
    <property type="evidence" value="ECO:0007669"/>
    <property type="project" value="GOC"/>
</dbReference>
<reference evidence="9" key="1">
    <citation type="submission" date="2021-01" db="EMBL/GenBank/DDBJ databases">
        <title>Phytophthora aleatoria, a newly-described species from Pinus radiata is distinct from Phytophthora cactorum isolates based on comparative genomics.</title>
        <authorList>
            <person name="Mcdougal R."/>
            <person name="Panda P."/>
            <person name="Williams N."/>
            <person name="Studholme D.J."/>
        </authorList>
    </citation>
    <scope>NUCLEOTIDE SEQUENCE</scope>
    <source>
        <strain evidence="9">NZFS 3830</strain>
    </source>
</reference>
<dbReference type="VEuPathDB" id="FungiDB:PC110_g10101"/>
<evidence type="ECO:0000256" key="1">
    <source>
        <dbReference type="ARBA" id="ARBA00022723"/>
    </source>
</evidence>
<evidence type="ECO:0000313" key="9">
    <source>
        <dbReference type="EMBL" id="KAG6958917.1"/>
    </source>
</evidence>
<dbReference type="InterPro" id="IPR001683">
    <property type="entry name" value="PX_dom"/>
</dbReference>
<name>A0A8T1UEZ9_9STRA</name>
<dbReference type="PROSITE" id="PS00518">
    <property type="entry name" value="ZF_RING_1"/>
    <property type="match status" value="1"/>
</dbReference>
<feature type="compositionally biased region" description="Low complexity" evidence="6">
    <location>
        <begin position="709"/>
        <end position="722"/>
    </location>
</feature>
<feature type="domain" description="PX" evidence="8">
    <location>
        <begin position="536"/>
        <end position="675"/>
    </location>
</feature>
<dbReference type="GO" id="GO:0006886">
    <property type="term" value="P:intracellular protein transport"/>
    <property type="evidence" value="ECO:0007669"/>
    <property type="project" value="TreeGrafter"/>
</dbReference>
<keyword evidence="1" id="KW-0479">Metal-binding</keyword>
<sequence length="1013" mass="114411">MLYSRSTSMNNSRRRRARLTASRLRRSKLLTEVAMRKMNLDPEKTMQMEHISEQLSPEDISFFHHIFRQIDTDNSGIMLRSELHEVRGSCRLLLYLEYLPVTRSWTSICSSQMQMVSPPHLNRAIDLNQLVLTSCYPSAGSKAIDLQEWVVLCGMIVTPPHDEEDLLGAFQCLFPNEEDIPVVVFRTKMQRILENAYAHLPDSNQHEVSCYVDDILSALDPNNTECIDVQECIRILSTPYHGKSSLPPSPKGREATTQQIQRAFILDSALSSLFYSADMPNGLATGTLVEVDEHTADMWSEMVDSGVECELCNEPYDDDDGDEGHIPRLLTCGHTYCQSCLDGWATHTGTQTGELECPTCRRVTRFEGSVGARALPKNYELVRARQEMEAQTQTQLRKLKEMWTNQVKEKEQLAREAEEHARTAQRESVQASQKAMFLAKQVEINEQEKRRAQELAEEARHRALVASQQAEALQAETENLKRQLQNDAAQLARVQLDASSAAAVAKELHSKAEQLQQQVDCVRAQLSLHAGRHDPSKLVVLICEPTTVGSWLLPYTRYAVISIASDTTKGAQAIDPYQAAKTWTRLRQVEEPSSSVKVYRRYSDFVWLQRELQRQFPFELVPCVPGKQLFFNKEKEFVGERMRLLQAFLRGVLRQPLLAVTEEVRAFLLSTTEELESLRRATSSYYSSVEDDELRSVDEDFPNDEVESRSSSPPVSASKDSTLSKRSSSWSAWGAVSAITSSAAKLVTTTGTALTGIGSKTGTAGLPEDPELELSSSFLEAEGADAATRECIERRRKYIDVARSYQSTAQKGGQLSRACRLQSHHLHRMCELLHDMNKLDQDYARRRRQRLAASEDIKTRQDDEDDDMETRAFDERASDVFSAISLNTKNDADCMEYALLEVVRMQTLELGGIEDAFTRVRRREEALQAQQELNTATSSAISDGASLSALALKREELATHRRELNDKVAVLDPGRSQFVLQVLRKNTSEMHKLAKTKRKLFQASQQQLLGVQR</sequence>
<proteinExistence type="predicted"/>
<feature type="coiled-coil region" evidence="5">
    <location>
        <begin position="400"/>
        <end position="525"/>
    </location>
</feature>
<organism evidence="9 10">
    <name type="scientific">Phytophthora cactorum</name>
    <dbReference type="NCBI Taxonomy" id="29920"/>
    <lineage>
        <taxon>Eukaryota</taxon>
        <taxon>Sar</taxon>
        <taxon>Stramenopiles</taxon>
        <taxon>Oomycota</taxon>
        <taxon>Peronosporomycetes</taxon>
        <taxon>Peronosporales</taxon>
        <taxon>Peronosporaceae</taxon>
        <taxon>Phytophthora</taxon>
    </lineage>
</organism>
<evidence type="ECO:0000256" key="5">
    <source>
        <dbReference type="SAM" id="Coils"/>
    </source>
</evidence>
<dbReference type="SMART" id="SM00312">
    <property type="entry name" value="PX"/>
    <property type="match status" value="1"/>
</dbReference>
<protein>
    <submittedName>
        <fullName evidence="9">Uncharacterized protein</fullName>
    </submittedName>
</protein>
<dbReference type="GO" id="GO:0035091">
    <property type="term" value="F:phosphatidylinositol binding"/>
    <property type="evidence" value="ECO:0007669"/>
    <property type="project" value="InterPro"/>
</dbReference>
<dbReference type="AlphaFoldDB" id="A0A8T1UEZ9"/>
<comment type="caution">
    <text evidence="9">The sequence shown here is derived from an EMBL/GenBank/DDBJ whole genome shotgun (WGS) entry which is preliminary data.</text>
</comment>
<dbReference type="OrthoDB" id="6270329at2759"/>
<dbReference type="PANTHER" id="PTHR46571:SF1">
    <property type="entry name" value="SORTING NEXIN-8"/>
    <property type="match status" value="1"/>
</dbReference>
<keyword evidence="5" id="KW-0175">Coiled coil</keyword>
<feature type="region of interest" description="Disordered" evidence="6">
    <location>
        <begin position="690"/>
        <end position="722"/>
    </location>
</feature>
<accession>A0A8T1UEZ9</accession>
<dbReference type="GO" id="GO:0031901">
    <property type="term" value="C:early endosome membrane"/>
    <property type="evidence" value="ECO:0007669"/>
    <property type="project" value="TreeGrafter"/>
</dbReference>
<dbReference type="InterPro" id="IPR028662">
    <property type="entry name" value="SNX8/Mvp1"/>
</dbReference>
<dbReference type="InterPro" id="IPR027370">
    <property type="entry name" value="Znf-RING_euk"/>
</dbReference>
<dbReference type="InterPro" id="IPR017907">
    <property type="entry name" value="Znf_RING_CS"/>
</dbReference>
<dbReference type="PANTHER" id="PTHR46571">
    <property type="entry name" value="SORTING NEXIN-8"/>
    <property type="match status" value="1"/>
</dbReference>
<evidence type="ECO:0000256" key="6">
    <source>
        <dbReference type="SAM" id="MobiDB-lite"/>
    </source>
</evidence>
<gene>
    <name evidence="9" type="ORF">JG687_00009098</name>
</gene>
<dbReference type="GO" id="GO:0008270">
    <property type="term" value="F:zinc ion binding"/>
    <property type="evidence" value="ECO:0007669"/>
    <property type="project" value="UniProtKB-KW"/>
</dbReference>
<dbReference type="VEuPathDB" id="FungiDB:PC110_g10102"/>
<evidence type="ECO:0000256" key="2">
    <source>
        <dbReference type="ARBA" id="ARBA00022771"/>
    </source>
</evidence>
<keyword evidence="3" id="KW-0862">Zinc</keyword>
<evidence type="ECO:0000313" key="10">
    <source>
        <dbReference type="Proteomes" id="UP000688947"/>
    </source>
</evidence>
<dbReference type="CDD" id="cd06093">
    <property type="entry name" value="PX_domain"/>
    <property type="match status" value="1"/>
</dbReference>